<keyword evidence="2" id="KW-0378">Hydrolase</keyword>
<evidence type="ECO:0000313" key="3">
    <source>
        <dbReference type="Proteomes" id="UP000614216"/>
    </source>
</evidence>
<keyword evidence="1" id="KW-0732">Signal</keyword>
<reference evidence="2" key="1">
    <citation type="submission" date="2021-01" db="EMBL/GenBank/DDBJ databases">
        <title>Fulvivirga kasyanovii gen. nov., sp nov., a novel member of the phylum Bacteroidetes isolated from seawater in a mussel farm.</title>
        <authorList>
            <person name="Zhao L.-H."/>
            <person name="Wang Z.-J."/>
        </authorList>
    </citation>
    <scope>NUCLEOTIDE SEQUENCE</scope>
    <source>
        <strain evidence="2">29W222</strain>
    </source>
</reference>
<dbReference type="AlphaFoldDB" id="A0A937FWI3"/>
<dbReference type="RefSeq" id="WP_202856997.1">
    <property type="nucleotide sequence ID" value="NZ_JAEUGD010000043.1"/>
</dbReference>
<proteinExistence type="predicted"/>
<sequence>MRYLLTIVIAALFFNQNLFAQQKPSWSFGVNTHYGGVLRYKEDMPKLQMSNLYGLELYAAKITNGNRRWEKLFNYPHVGFAASYFNYGLPQELGSVYSLASYLDVTTNNHRKNQWRLNIGTGFVYSTRTFEASTNPENKAISSKISYVLRGTVHHEIKISDQYYFNINLAFRHYSNGKLNMPNNGMNFPIAGIGLRYVPNPQKIRFEKDTLKSIDRKWHINIFGGTAWREVLREDTKHKAYSASLYTSRQITKYNTILLGMDGFLYSDESVKKSWAVYNEQHGIAESTLEDDGRQLALTVGSELMLGKMMVILQGGFYVYKPQDYYASSWYQRYGFKYKLAPNFFPQVTLKAHSRTADMVEFGLGLSI</sequence>
<dbReference type="GO" id="GO:0016787">
    <property type="term" value="F:hydrolase activity"/>
    <property type="evidence" value="ECO:0007669"/>
    <property type="project" value="UniProtKB-KW"/>
</dbReference>
<name>A0A937FWI3_9BACT</name>
<gene>
    <name evidence="2" type="ORF">JMN32_14170</name>
</gene>
<dbReference type="Pfam" id="PF09411">
    <property type="entry name" value="PagL"/>
    <property type="match status" value="1"/>
</dbReference>
<protein>
    <submittedName>
        <fullName evidence="2">Acyloxyacyl hydrolase</fullName>
    </submittedName>
</protein>
<feature type="chain" id="PRO_5037049500" evidence="1">
    <location>
        <begin position="21"/>
        <end position="368"/>
    </location>
</feature>
<comment type="caution">
    <text evidence="2">The sequence shown here is derived from an EMBL/GenBank/DDBJ whole genome shotgun (WGS) entry which is preliminary data.</text>
</comment>
<dbReference type="Gene3D" id="2.40.160.20">
    <property type="match status" value="1"/>
</dbReference>
<dbReference type="EMBL" id="JAEUGD010000043">
    <property type="protein sequence ID" value="MBL6447460.1"/>
    <property type="molecule type" value="Genomic_DNA"/>
</dbReference>
<evidence type="ECO:0000256" key="1">
    <source>
        <dbReference type="SAM" id="SignalP"/>
    </source>
</evidence>
<evidence type="ECO:0000313" key="2">
    <source>
        <dbReference type="EMBL" id="MBL6447460.1"/>
    </source>
</evidence>
<dbReference type="Proteomes" id="UP000614216">
    <property type="component" value="Unassembled WGS sequence"/>
</dbReference>
<accession>A0A937FWI3</accession>
<dbReference type="InterPro" id="IPR018550">
    <property type="entry name" value="Lipid-A_deacylase-rel"/>
</dbReference>
<organism evidence="2 3">
    <name type="scientific">Fulvivirga marina</name>
    <dbReference type="NCBI Taxonomy" id="2494733"/>
    <lineage>
        <taxon>Bacteria</taxon>
        <taxon>Pseudomonadati</taxon>
        <taxon>Bacteroidota</taxon>
        <taxon>Cytophagia</taxon>
        <taxon>Cytophagales</taxon>
        <taxon>Fulvivirgaceae</taxon>
        <taxon>Fulvivirga</taxon>
    </lineage>
</organism>
<keyword evidence="3" id="KW-1185">Reference proteome</keyword>
<feature type="signal peptide" evidence="1">
    <location>
        <begin position="1"/>
        <end position="20"/>
    </location>
</feature>